<dbReference type="CDD" id="cd10970">
    <property type="entry name" value="CE4_DAC_u1_6s"/>
    <property type="match status" value="1"/>
</dbReference>
<dbReference type="KEGG" id="sawl:NGM29_08575"/>
<dbReference type="InterPro" id="IPR011330">
    <property type="entry name" value="Glyco_hydro/deAcase_b/a-brl"/>
</dbReference>
<dbReference type="GeneID" id="73290095"/>
<dbReference type="Gene3D" id="3.20.20.370">
    <property type="entry name" value="Glycoside hydrolase/deacetylase"/>
    <property type="match status" value="1"/>
</dbReference>
<dbReference type="RefSeq" id="WP_254160169.1">
    <property type="nucleotide sequence ID" value="NZ_CP100355.1"/>
</dbReference>
<evidence type="ECO:0000313" key="2">
    <source>
        <dbReference type="EMBL" id="UTF55286.1"/>
    </source>
</evidence>
<dbReference type="AlphaFoldDB" id="A0A9E7SXP5"/>
<accession>A0A9E7SXP5</accession>
<gene>
    <name evidence="2" type="ORF">NGM29_08575</name>
</gene>
<name>A0A9E7SXP5_9EURY</name>
<sequence>MQPSSRRKLLAALGAGSASFAGCLDMIPGGDPRDGNGNGNGTSGNGNGNGDSDRTGNGDDDGGNIAWPAIETGEPIDTFENLEHWRTTEGTIEAAPDEARTGSQAAVLESDSSQVIATTPFPDRLDLGGYDVSLAVKVESANRVALEVETGSRDNRLKSIRVVPGGYEGWLRIDFGYGQKYGELDLPNVTRLNIIGYGPEDGPTRLVVDDLRKKQGVDNGKAILAFYGGHRTQYERAAPMLEERGWSAAVAVDPEQIGGRSQMSLEQLEELRDQGWDVCAYPVSQGALPEMPIERQKRVLEVTRTALEERGFEKGARHFVVPEDRMTQETHKALREHYESGLLFGGGPTSGNPTSIHTLPQIWGPALHEGVRRHINNVDQWNQLSILRIPRIVEGESTSNSMSIDDLEHLLNHIEQRGLDVVTLSDVVDGNLSGGDDGGDGDGEEDETAERPEGTIFESGRSLSFDGDGSATSDSFDLSEGILVGDFSADGEFVARLQSSDDNLADNLLAQTAGGADGESMMVVGGGSYELEVEADGEWEIDLDQPEVHADDLTDIPTSASGTGPSFVGPLWTEKDLSVDGSYSGDGSVIVDGWGVDGSWEQLVNQSGEFQGSRSYDAANVCWIDIEADGDWSFEIK</sequence>
<organism evidence="2 3">
    <name type="scientific">Natronosalvus rutilus</name>
    <dbReference type="NCBI Taxonomy" id="2953753"/>
    <lineage>
        <taxon>Archaea</taxon>
        <taxon>Methanobacteriati</taxon>
        <taxon>Methanobacteriota</taxon>
        <taxon>Stenosarchaea group</taxon>
        <taxon>Halobacteria</taxon>
        <taxon>Halobacteriales</taxon>
        <taxon>Natrialbaceae</taxon>
        <taxon>Natronosalvus</taxon>
    </lineage>
</organism>
<dbReference type="GO" id="GO:0005975">
    <property type="term" value="P:carbohydrate metabolic process"/>
    <property type="evidence" value="ECO:0007669"/>
    <property type="project" value="InterPro"/>
</dbReference>
<feature type="compositionally biased region" description="Acidic residues" evidence="1">
    <location>
        <begin position="437"/>
        <end position="448"/>
    </location>
</feature>
<evidence type="ECO:0000313" key="3">
    <source>
        <dbReference type="Proteomes" id="UP001056855"/>
    </source>
</evidence>
<evidence type="ECO:0000256" key="1">
    <source>
        <dbReference type="SAM" id="MobiDB-lite"/>
    </source>
</evidence>
<feature type="region of interest" description="Disordered" evidence="1">
    <location>
        <begin position="428"/>
        <end position="470"/>
    </location>
</feature>
<protein>
    <submittedName>
        <fullName evidence="2">Polysaccharide deacetylase family protein</fullName>
    </submittedName>
</protein>
<dbReference type="PROSITE" id="PS51257">
    <property type="entry name" value="PROKAR_LIPOPROTEIN"/>
    <property type="match status" value="1"/>
</dbReference>
<proteinExistence type="predicted"/>
<dbReference type="Proteomes" id="UP001056855">
    <property type="component" value="Chromosome"/>
</dbReference>
<feature type="region of interest" description="Disordered" evidence="1">
    <location>
        <begin position="20"/>
        <end position="69"/>
    </location>
</feature>
<reference evidence="2" key="1">
    <citation type="submission" date="2022-06" db="EMBL/GenBank/DDBJ databases">
        <title>Diverse halophilic archaea isolated from saline environments.</title>
        <authorList>
            <person name="Cui H.-L."/>
        </authorList>
    </citation>
    <scope>NUCLEOTIDE SEQUENCE</scope>
    <source>
        <strain evidence="2">WLHS1</strain>
    </source>
</reference>
<dbReference type="EMBL" id="CP100355">
    <property type="protein sequence ID" value="UTF55286.1"/>
    <property type="molecule type" value="Genomic_DNA"/>
</dbReference>
<dbReference type="SUPFAM" id="SSF88713">
    <property type="entry name" value="Glycoside hydrolase/deacetylase"/>
    <property type="match status" value="1"/>
</dbReference>
<feature type="compositionally biased region" description="Gly residues" evidence="1">
    <location>
        <begin position="36"/>
        <end position="49"/>
    </location>
</feature>
<keyword evidence="3" id="KW-1185">Reference proteome</keyword>